<dbReference type="AlphaFoldDB" id="A0AAV4R984"/>
<organism evidence="1 2">
    <name type="scientific">Caerostris darwini</name>
    <dbReference type="NCBI Taxonomy" id="1538125"/>
    <lineage>
        <taxon>Eukaryota</taxon>
        <taxon>Metazoa</taxon>
        <taxon>Ecdysozoa</taxon>
        <taxon>Arthropoda</taxon>
        <taxon>Chelicerata</taxon>
        <taxon>Arachnida</taxon>
        <taxon>Araneae</taxon>
        <taxon>Araneomorphae</taxon>
        <taxon>Entelegynae</taxon>
        <taxon>Araneoidea</taxon>
        <taxon>Araneidae</taxon>
        <taxon>Caerostris</taxon>
    </lineage>
</organism>
<evidence type="ECO:0000313" key="1">
    <source>
        <dbReference type="EMBL" id="GIY17196.1"/>
    </source>
</evidence>
<comment type="caution">
    <text evidence="1">The sequence shown here is derived from an EMBL/GenBank/DDBJ whole genome shotgun (WGS) entry which is preliminary data.</text>
</comment>
<sequence>MTSHGFNEQPLKLRLSEVESWRKQSGLANITAPLYCVNGTTNVSLALGKANMTSHRFNEQPLKSRLSEVESWRKQSGLVIANKWMRGVMTTPYVSAKS</sequence>
<protein>
    <submittedName>
        <fullName evidence="1">Uncharacterized protein</fullName>
    </submittedName>
</protein>
<proteinExistence type="predicted"/>
<accession>A0AAV4R984</accession>
<gene>
    <name evidence="1" type="ORF">CDAR_488121</name>
</gene>
<reference evidence="1 2" key="1">
    <citation type="submission" date="2021-06" db="EMBL/GenBank/DDBJ databases">
        <title>Caerostris darwini draft genome.</title>
        <authorList>
            <person name="Kono N."/>
            <person name="Arakawa K."/>
        </authorList>
    </citation>
    <scope>NUCLEOTIDE SEQUENCE [LARGE SCALE GENOMIC DNA]</scope>
</reference>
<evidence type="ECO:0000313" key="2">
    <source>
        <dbReference type="Proteomes" id="UP001054837"/>
    </source>
</evidence>
<dbReference type="EMBL" id="BPLQ01005787">
    <property type="protein sequence ID" value="GIY17196.1"/>
    <property type="molecule type" value="Genomic_DNA"/>
</dbReference>
<name>A0AAV4R984_9ARAC</name>
<keyword evidence="2" id="KW-1185">Reference proteome</keyword>
<dbReference type="Proteomes" id="UP001054837">
    <property type="component" value="Unassembled WGS sequence"/>
</dbReference>